<feature type="region of interest" description="Disordered" evidence="5">
    <location>
        <begin position="1"/>
        <end position="192"/>
    </location>
</feature>
<feature type="compositionally biased region" description="Basic and acidic residues" evidence="5">
    <location>
        <begin position="1071"/>
        <end position="1081"/>
    </location>
</feature>
<dbReference type="VEuPathDB" id="FungiDB:Z518_09962"/>
<dbReference type="OrthoDB" id="39591at2759"/>
<dbReference type="GO" id="GO:0000976">
    <property type="term" value="F:transcription cis-regulatory region binding"/>
    <property type="evidence" value="ECO:0007669"/>
    <property type="project" value="TreeGrafter"/>
</dbReference>
<evidence type="ECO:0000259" key="6">
    <source>
        <dbReference type="PROSITE" id="PS50090"/>
    </source>
</evidence>
<dbReference type="STRING" id="1442369.A0A0D2FFX5"/>
<feature type="compositionally biased region" description="Acidic residues" evidence="5">
    <location>
        <begin position="1082"/>
        <end position="1111"/>
    </location>
</feature>
<dbReference type="GeneID" id="25298033"/>
<proteinExistence type="predicted"/>
<dbReference type="Proteomes" id="UP000053617">
    <property type="component" value="Unassembled WGS sequence"/>
</dbReference>
<dbReference type="PANTHER" id="PTHR46380">
    <property type="entry name" value="CYCLIN-D-BINDING MYB-LIKE TRANSCRIPTION FACTOR 1"/>
    <property type="match status" value="1"/>
</dbReference>
<dbReference type="PANTHER" id="PTHR46380:SF2">
    <property type="entry name" value="CYCLIN-D-BINDING MYB-LIKE TRANSCRIPTION FACTOR 1"/>
    <property type="match status" value="1"/>
</dbReference>
<feature type="domain" description="Myb-like" evidence="6">
    <location>
        <begin position="786"/>
        <end position="828"/>
    </location>
</feature>
<keyword evidence="10" id="KW-1185">Reference proteome</keyword>
<dbReference type="EMBL" id="KN847482">
    <property type="protein sequence ID" value="KIX00897.1"/>
    <property type="molecule type" value="Genomic_DNA"/>
</dbReference>
<feature type="region of interest" description="Disordered" evidence="5">
    <location>
        <begin position="274"/>
        <end position="328"/>
    </location>
</feature>
<feature type="compositionally biased region" description="Basic and acidic residues" evidence="5">
    <location>
        <begin position="976"/>
        <end position="1006"/>
    </location>
</feature>
<dbReference type="Pfam" id="PF13921">
    <property type="entry name" value="Myb_DNA-bind_6"/>
    <property type="match status" value="1"/>
</dbReference>
<dbReference type="InterPro" id="IPR013087">
    <property type="entry name" value="Znf_C2H2_type"/>
</dbReference>
<dbReference type="RefSeq" id="XP_013268033.1">
    <property type="nucleotide sequence ID" value="XM_013412579.1"/>
</dbReference>
<keyword evidence="4" id="KW-0863">Zinc-finger</keyword>
<evidence type="ECO:0000256" key="1">
    <source>
        <dbReference type="ARBA" id="ARBA00004123"/>
    </source>
</evidence>
<evidence type="ECO:0000256" key="5">
    <source>
        <dbReference type="SAM" id="MobiDB-lite"/>
    </source>
</evidence>
<feature type="compositionally biased region" description="Basic and acidic residues" evidence="5">
    <location>
        <begin position="93"/>
        <end position="102"/>
    </location>
</feature>
<dbReference type="PROSITE" id="PS50090">
    <property type="entry name" value="MYB_LIKE"/>
    <property type="match status" value="2"/>
</dbReference>
<dbReference type="Pfam" id="PF00096">
    <property type="entry name" value="zf-C2H2"/>
    <property type="match status" value="1"/>
</dbReference>
<organism evidence="9 10">
    <name type="scientific">Rhinocladiella mackenziei CBS 650.93</name>
    <dbReference type="NCBI Taxonomy" id="1442369"/>
    <lineage>
        <taxon>Eukaryota</taxon>
        <taxon>Fungi</taxon>
        <taxon>Dikarya</taxon>
        <taxon>Ascomycota</taxon>
        <taxon>Pezizomycotina</taxon>
        <taxon>Eurotiomycetes</taxon>
        <taxon>Chaetothyriomycetidae</taxon>
        <taxon>Chaetothyriales</taxon>
        <taxon>Herpotrichiellaceae</taxon>
        <taxon>Rhinocladiella</taxon>
    </lineage>
</organism>
<feature type="region of interest" description="Disordered" evidence="5">
    <location>
        <begin position="938"/>
        <end position="1290"/>
    </location>
</feature>
<feature type="domain" description="Myb-like" evidence="6">
    <location>
        <begin position="830"/>
        <end position="893"/>
    </location>
</feature>
<dbReference type="SMART" id="SM00355">
    <property type="entry name" value="ZnF_C2H2"/>
    <property type="match status" value="3"/>
</dbReference>
<dbReference type="SUPFAM" id="SSF46689">
    <property type="entry name" value="Homeodomain-like"/>
    <property type="match status" value="2"/>
</dbReference>
<feature type="compositionally biased region" description="Polar residues" evidence="5">
    <location>
        <begin position="274"/>
        <end position="291"/>
    </location>
</feature>
<feature type="compositionally biased region" description="Basic and acidic residues" evidence="5">
    <location>
        <begin position="412"/>
        <end position="441"/>
    </location>
</feature>
<dbReference type="HOGENOM" id="CLU_006881_0_0_1"/>
<dbReference type="PROSITE" id="PS51294">
    <property type="entry name" value="HTH_MYB"/>
    <property type="match status" value="1"/>
</dbReference>
<feature type="compositionally biased region" description="Acidic residues" evidence="5">
    <location>
        <begin position="1125"/>
        <end position="1157"/>
    </location>
</feature>
<evidence type="ECO:0000256" key="3">
    <source>
        <dbReference type="ARBA" id="ARBA00023242"/>
    </source>
</evidence>
<feature type="compositionally biased region" description="Polar residues" evidence="5">
    <location>
        <begin position="301"/>
        <end position="313"/>
    </location>
</feature>
<sequence length="1290" mass="144657">MGNEQSQESAPPTEQEEHIPDDRDPVVDEPTVVVNRTEVMPPSSEATQRSKKKKKRKKGRKSSGSFVAVNQAPTEDLSEEVKLSAGYPTGDNRPLREREPETYHIYATSDASDVEGADENIPPGSSEFLVAGAAALPEEESADIQELSLETEDATGSKANSNEGDPENEDTPQAGEKSTGAPSVISPNYWISEPKRNSTGRFLCPFAETYKCQETFSKSKVAVRHGGIHTSDFTCSVCNKKLSRKDTLEKHINKHTVLEIAAAEADSQAIPQLESQQPENVQTEVAAPSQNQDKEHEDESSSALRTLQDTSQGKGPVQQPKPDSQLEVQEGDNDHIDEAVQVGNAPEVHSEQQSSSPSVFDEIEETIVKETPMPKENVKRKRGIEQTAGQNAPKARKRRKGSPNSPPTSVQSREEAMRSDSAEVPTTKERPRARQITDKIIPKLQKSRQGNIDGWAQKYTPGSALRHPAFNPKSPRASVGTQVEMRIPRTSLGGPSRTSRLAGSRTNSSDGQPQSNPLESLRREKNLNVTYYTTPKEKKRVDPGVDYSTPLKDGTGQKDLNLTSEDQDSEPTNMATTVAKRTFPTLPRRQNSRKAGEDSGSEYDLLADTDSETEMRNTVMGHTEKTVKKAAGPKSVECKTCHRRFADYDKLNHHLKKPSAHTNLFGCQNCSEQFWAIAVLARHEKETGHGRGNGLQGRTGAFSENEIKKLKKWEDMFCEEHGISHLQFKDMMTDTLKRGSGTSWNWAFITKSEFLNEYVNVLPDRNKRSMLRYRERNLQNLEGSRNWTAEDDKELIRLQRELGSKWSEIAQRLMRTVDSVSQRWRHKLQHGPTEQGEWSRTEEIKFAKVLDQVRKESGVSPESEDWRIPWNRVSEKMKTRSAQQCSNHWRALHGVKKQGRWVKVRDLEKTAESTRILTPSKLEGRLKGVDTSSYNRRELSEKFVRDDDTDSEDEENNLADREDVPHEDEDQSLENEGARDEAPGRTDHDEMSSEAEREESTREPAKLPRNPLAKTTPAKTLRSSQLFAQTQANSSALRASYKRKSEDEIEDRPSPSIAIQRRALSIYSPLQEKKIRGRGDLDLDEEEDEDEEDQRAQDSGEEAGEEDDDEETAKNVGTAETTTSEVEENTSLEDSDDDAEASNDDSEDHLVENETEESNVSRGERENEVVEEISSDEDDDPGTEDDEAHEIDLDDRTKKAKSVRGPRNDFMDSINESARRVWSSQLQASKEKPKKFARSNGAKLQHSDDDDEDNDSDTSTDDGTETTTGNATESQDENEHEDTSGDEESE</sequence>
<protein>
    <submittedName>
        <fullName evidence="9">Uncharacterized protein</fullName>
    </submittedName>
</protein>
<evidence type="ECO:0000256" key="4">
    <source>
        <dbReference type="PROSITE-ProRule" id="PRU00042"/>
    </source>
</evidence>
<feature type="compositionally biased region" description="Polar residues" evidence="5">
    <location>
        <begin position="1"/>
        <end position="12"/>
    </location>
</feature>
<feature type="compositionally biased region" description="Basic and acidic residues" evidence="5">
    <location>
        <begin position="15"/>
        <end position="26"/>
    </location>
</feature>
<feature type="compositionally biased region" description="Basic residues" evidence="5">
    <location>
        <begin position="49"/>
        <end position="61"/>
    </location>
</feature>
<dbReference type="InterPro" id="IPR001005">
    <property type="entry name" value="SANT/Myb"/>
</dbReference>
<feature type="compositionally biased region" description="Polar residues" evidence="5">
    <location>
        <begin position="1017"/>
        <end position="1037"/>
    </location>
</feature>
<dbReference type="InterPro" id="IPR009057">
    <property type="entry name" value="Homeodomain-like_sf"/>
</dbReference>
<dbReference type="CDD" id="cd00167">
    <property type="entry name" value="SANT"/>
    <property type="match status" value="2"/>
</dbReference>
<dbReference type="Gene3D" id="3.30.160.60">
    <property type="entry name" value="Classic Zinc Finger"/>
    <property type="match status" value="2"/>
</dbReference>
<evidence type="ECO:0000259" key="8">
    <source>
        <dbReference type="PROSITE" id="PS51294"/>
    </source>
</evidence>
<feature type="compositionally biased region" description="Acidic residues" evidence="5">
    <location>
        <begin position="1169"/>
        <end position="1189"/>
    </location>
</feature>
<evidence type="ECO:0000256" key="2">
    <source>
        <dbReference type="ARBA" id="ARBA00023125"/>
    </source>
</evidence>
<feature type="compositionally biased region" description="Basic and acidic residues" evidence="5">
    <location>
        <begin position="367"/>
        <end position="377"/>
    </location>
</feature>
<feature type="compositionally biased region" description="Acidic residues" evidence="5">
    <location>
        <begin position="137"/>
        <end position="153"/>
    </location>
</feature>
<dbReference type="GO" id="GO:0003700">
    <property type="term" value="F:DNA-binding transcription factor activity"/>
    <property type="evidence" value="ECO:0007669"/>
    <property type="project" value="TreeGrafter"/>
</dbReference>
<feature type="region of interest" description="Disordered" evidence="5">
    <location>
        <begin position="367"/>
        <end position="603"/>
    </location>
</feature>
<feature type="domain" description="C2H2-type" evidence="7">
    <location>
        <begin position="233"/>
        <end position="256"/>
    </location>
</feature>
<accession>A0A0D2FFX5</accession>
<dbReference type="Gene3D" id="1.10.10.60">
    <property type="entry name" value="Homeodomain-like"/>
    <property type="match status" value="2"/>
</dbReference>
<dbReference type="GO" id="GO:0005634">
    <property type="term" value="C:nucleus"/>
    <property type="evidence" value="ECO:0007669"/>
    <property type="project" value="UniProtKB-SubCell"/>
</dbReference>
<dbReference type="GO" id="GO:0008270">
    <property type="term" value="F:zinc ion binding"/>
    <property type="evidence" value="ECO:0007669"/>
    <property type="project" value="UniProtKB-KW"/>
</dbReference>
<dbReference type="InterPro" id="IPR051651">
    <property type="entry name" value="DMTF1_DNA-bind_reg"/>
</dbReference>
<keyword evidence="4" id="KW-0862">Zinc</keyword>
<comment type="subcellular location">
    <subcellularLocation>
        <location evidence="1">Nucleus</location>
    </subcellularLocation>
</comment>
<keyword evidence="2" id="KW-0238">DNA-binding</keyword>
<dbReference type="PROSITE" id="PS50157">
    <property type="entry name" value="ZINC_FINGER_C2H2_2"/>
    <property type="match status" value="2"/>
</dbReference>
<feature type="domain" description="HTH myb-type" evidence="8">
    <location>
        <begin position="785"/>
        <end position="832"/>
    </location>
</feature>
<evidence type="ECO:0000259" key="7">
    <source>
        <dbReference type="PROSITE" id="PS50157"/>
    </source>
</evidence>
<reference evidence="9 10" key="1">
    <citation type="submission" date="2015-01" db="EMBL/GenBank/DDBJ databases">
        <title>The Genome Sequence of Rhinocladiella mackenzie CBS 650.93.</title>
        <authorList>
            <consortium name="The Broad Institute Genomics Platform"/>
            <person name="Cuomo C."/>
            <person name="de Hoog S."/>
            <person name="Gorbushina A."/>
            <person name="Stielow B."/>
            <person name="Teixiera M."/>
            <person name="Abouelleil A."/>
            <person name="Chapman S.B."/>
            <person name="Priest M."/>
            <person name="Young S.K."/>
            <person name="Wortman J."/>
            <person name="Nusbaum C."/>
            <person name="Birren B."/>
        </authorList>
    </citation>
    <scope>NUCLEOTIDE SEQUENCE [LARGE SCALE GENOMIC DNA]</scope>
    <source>
        <strain evidence="9 10">CBS 650.93</strain>
    </source>
</reference>
<evidence type="ECO:0000313" key="9">
    <source>
        <dbReference type="EMBL" id="KIX00897.1"/>
    </source>
</evidence>
<gene>
    <name evidence="9" type="ORF">Z518_09962</name>
</gene>
<feature type="compositionally biased region" description="Acidic residues" evidence="5">
    <location>
        <begin position="1248"/>
        <end position="1264"/>
    </location>
</feature>
<feature type="compositionally biased region" description="Polar residues" evidence="5">
    <location>
        <begin position="496"/>
        <end position="518"/>
    </location>
</feature>
<evidence type="ECO:0000313" key="10">
    <source>
        <dbReference type="Proteomes" id="UP000053617"/>
    </source>
</evidence>
<dbReference type="PROSITE" id="PS00028">
    <property type="entry name" value="ZINC_FINGER_C2H2_1"/>
    <property type="match status" value="2"/>
</dbReference>
<feature type="compositionally biased region" description="Acidic residues" evidence="5">
    <location>
        <begin position="947"/>
        <end position="957"/>
    </location>
</feature>
<keyword evidence="4" id="KW-0479">Metal-binding</keyword>
<feature type="compositionally biased region" description="Polar residues" evidence="5">
    <location>
        <begin position="558"/>
        <end position="576"/>
    </location>
</feature>
<keyword evidence="3" id="KW-0539">Nucleus</keyword>
<dbReference type="SMART" id="SM00717">
    <property type="entry name" value="SANT"/>
    <property type="match status" value="2"/>
</dbReference>
<dbReference type="InterPro" id="IPR017930">
    <property type="entry name" value="Myb_dom"/>
</dbReference>
<feature type="compositionally biased region" description="Acidic residues" evidence="5">
    <location>
        <begin position="1274"/>
        <end position="1290"/>
    </location>
</feature>
<feature type="domain" description="C2H2-type" evidence="7">
    <location>
        <begin position="636"/>
        <end position="663"/>
    </location>
</feature>
<name>A0A0D2FFX5_9EURO</name>